<dbReference type="AlphaFoldDB" id="A0A964BTY2"/>
<dbReference type="GO" id="GO:0004553">
    <property type="term" value="F:hydrolase activity, hydrolyzing O-glycosyl compounds"/>
    <property type="evidence" value="ECO:0007669"/>
    <property type="project" value="TreeGrafter"/>
</dbReference>
<evidence type="ECO:0000313" key="2">
    <source>
        <dbReference type="EMBL" id="MCC0179764.1"/>
    </source>
</evidence>
<dbReference type="PANTHER" id="PTHR16138">
    <property type="entry name" value="MYCOPHENOLIC ACID ACYL-GLUCURONIDE ESTERASE, MITOCHONDRIAL"/>
    <property type="match status" value="1"/>
</dbReference>
<evidence type="ECO:0000256" key="1">
    <source>
        <dbReference type="ARBA" id="ARBA00022801"/>
    </source>
</evidence>
<dbReference type="RefSeq" id="WP_229642862.1">
    <property type="nucleotide sequence ID" value="NZ_JADWDC010000111.1"/>
</dbReference>
<dbReference type="Gene3D" id="3.40.50.1820">
    <property type="entry name" value="alpha/beta hydrolase"/>
    <property type="match status" value="1"/>
</dbReference>
<keyword evidence="1 2" id="KW-0378">Hydrolase</keyword>
<dbReference type="InterPro" id="IPR052382">
    <property type="entry name" value="ABHD10_acyl-thioesterase"/>
</dbReference>
<name>A0A964BTY2_9CYAN</name>
<dbReference type="EMBL" id="JADWDC010000111">
    <property type="protein sequence ID" value="MCC0179764.1"/>
    <property type="molecule type" value="Genomic_DNA"/>
</dbReference>
<evidence type="ECO:0000313" key="3">
    <source>
        <dbReference type="Proteomes" id="UP000729733"/>
    </source>
</evidence>
<reference evidence="2" key="1">
    <citation type="journal article" date="2021" name="Antonie Van Leeuwenhoek">
        <title>Draft genome and description of Waterburya agarophytonicola gen. nov. sp. nov. (Pleurocapsales, Cyanobacteria): a seaweed symbiont.</title>
        <authorList>
            <person name="Bonthond G."/>
            <person name="Shalygin S."/>
            <person name="Bayer T."/>
            <person name="Weinberger F."/>
        </authorList>
    </citation>
    <scope>NUCLEOTIDE SEQUENCE</scope>
    <source>
        <strain evidence="2">KI4</strain>
    </source>
</reference>
<accession>A0A964BTY2</accession>
<dbReference type="InterPro" id="IPR029058">
    <property type="entry name" value="AB_hydrolase_fold"/>
</dbReference>
<comment type="caution">
    <text evidence="2">The sequence shown here is derived from an EMBL/GenBank/DDBJ whole genome shotgun (WGS) entry which is preliminary data.</text>
</comment>
<protein>
    <submittedName>
        <fullName evidence="2">Alpha/beta fold hydrolase</fullName>
    </submittedName>
</protein>
<dbReference type="PANTHER" id="PTHR16138:SF7">
    <property type="entry name" value="PALMITOYL-PROTEIN THIOESTERASE ABHD10, MITOCHONDRIAL"/>
    <property type="match status" value="1"/>
</dbReference>
<dbReference type="InterPro" id="IPR008886">
    <property type="entry name" value="UPF0227/Esterase_YqiA"/>
</dbReference>
<dbReference type="SUPFAM" id="SSF53474">
    <property type="entry name" value="alpha/beta-Hydrolases"/>
    <property type="match status" value="1"/>
</dbReference>
<proteinExistence type="predicted"/>
<dbReference type="Pfam" id="PF05728">
    <property type="entry name" value="UPF0227"/>
    <property type="match status" value="1"/>
</dbReference>
<organism evidence="2 3">
    <name type="scientific">Waterburya agarophytonicola KI4</name>
    <dbReference type="NCBI Taxonomy" id="2874699"/>
    <lineage>
        <taxon>Bacteria</taxon>
        <taxon>Bacillati</taxon>
        <taxon>Cyanobacteriota</taxon>
        <taxon>Cyanophyceae</taxon>
        <taxon>Pleurocapsales</taxon>
        <taxon>Hyellaceae</taxon>
        <taxon>Waterburya</taxon>
        <taxon>Waterburya agarophytonicola</taxon>
    </lineage>
</organism>
<keyword evidence="3" id="KW-1185">Reference proteome</keyword>
<sequence>MHYIYLHGFASSPKSSKAQYLRDRFAEKNLYLNILDLNQGDFSNLTLSRQIEQTIAAFPDSHSPITLIGSSFGALTSAWVAQKCDRVKGLILLAPAFGFPQSWYSRLEPNQIEQWQKTGFLPIYHYGEDKQIPLKYQFLEDAENYPIEELKRNLPTLIIHGINDDVVPIQVSRDYVDRHSQVRLIELDSDHGLNDSQATIWQEIARLIDFREPTI</sequence>
<gene>
    <name evidence="2" type="ORF">I4641_22745</name>
</gene>
<dbReference type="Proteomes" id="UP000729733">
    <property type="component" value="Unassembled WGS sequence"/>
</dbReference>